<dbReference type="InterPro" id="IPR013784">
    <property type="entry name" value="Carb-bd-like_fold"/>
</dbReference>
<dbReference type="PANTHER" id="PTHR32018:SF1">
    <property type="entry name" value="RHAMNOGALACTURONAN ENDOLYASE"/>
    <property type="match status" value="1"/>
</dbReference>
<dbReference type="GO" id="GO:0030246">
    <property type="term" value="F:carbohydrate binding"/>
    <property type="evidence" value="ECO:0007669"/>
    <property type="project" value="InterPro"/>
</dbReference>
<evidence type="ECO:0000313" key="3">
    <source>
        <dbReference type="Proteomes" id="UP000244896"/>
    </source>
</evidence>
<accession>A0A2U8DZW4</accession>
<gene>
    <name evidence="2" type="ORF">CKA38_00060</name>
</gene>
<name>A0A2U8DZW4_9BACT</name>
<sequence length="98" mass="10544">MAAPWLDHPAFAKAAERGAVGGRLVVRDPQSPAANAANAWVGLAEPSPDWQRQARNYQYWTRADARGNFHIPSVRAGNHTLYALLTACLASFAATTSP</sequence>
<keyword evidence="3" id="KW-1185">Reference proteome</keyword>
<dbReference type="CDD" id="cd10316">
    <property type="entry name" value="RGL4_M"/>
    <property type="match status" value="1"/>
</dbReference>
<reference evidence="2 3" key="1">
    <citation type="journal article" date="2018" name="Syst. Appl. Microbiol.">
        <title>Ereboglobus luteus gen. nov. sp. nov. from cockroach guts, and new insights into the oxygen relationship of the genera Opitutus and Didymococcus (Verrucomicrobia: Opitutaceae).</title>
        <authorList>
            <person name="Tegtmeier D."/>
            <person name="Belitz A."/>
            <person name="Radek R."/>
            <person name="Heimerl T."/>
            <person name="Brune A."/>
        </authorList>
    </citation>
    <scope>NUCLEOTIDE SEQUENCE [LARGE SCALE GENOMIC DNA]</scope>
    <source>
        <strain evidence="2 3">Ho45</strain>
    </source>
</reference>
<dbReference type="InterPro" id="IPR029413">
    <property type="entry name" value="RG-lyase_II"/>
</dbReference>
<dbReference type="Pfam" id="PF14686">
    <property type="entry name" value="fn3_3"/>
    <property type="match status" value="1"/>
</dbReference>
<dbReference type="AlphaFoldDB" id="A0A2U8DZW4"/>
<dbReference type="OrthoDB" id="101122at2"/>
<organism evidence="2 3">
    <name type="scientific">Ereboglobus luteus</name>
    <dbReference type="NCBI Taxonomy" id="1796921"/>
    <lineage>
        <taxon>Bacteria</taxon>
        <taxon>Pseudomonadati</taxon>
        <taxon>Verrucomicrobiota</taxon>
        <taxon>Opitutia</taxon>
        <taxon>Opitutales</taxon>
        <taxon>Opitutaceae</taxon>
        <taxon>Ereboglobus</taxon>
    </lineage>
</organism>
<protein>
    <recommendedName>
        <fullName evidence="1">Rhamnogalacturonan lyase domain-containing protein</fullName>
    </recommendedName>
</protein>
<dbReference type="EMBL" id="CP023004">
    <property type="protein sequence ID" value="AWI07862.1"/>
    <property type="molecule type" value="Genomic_DNA"/>
</dbReference>
<dbReference type="KEGG" id="elut:CKA38_00060"/>
<dbReference type="RefSeq" id="WP_108823672.1">
    <property type="nucleotide sequence ID" value="NZ_CP023004.1"/>
</dbReference>
<dbReference type="Gene3D" id="2.60.40.1120">
    <property type="entry name" value="Carboxypeptidase-like, regulatory domain"/>
    <property type="match status" value="1"/>
</dbReference>
<dbReference type="PANTHER" id="PTHR32018">
    <property type="entry name" value="RHAMNOGALACTURONATE LYASE FAMILY PROTEIN"/>
    <property type="match status" value="1"/>
</dbReference>
<dbReference type="SUPFAM" id="SSF49452">
    <property type="entry name" value="Starch-binding domain-like"/>
    <property type="match status" value="1"/>
</dbReference>
<proteinExistence type="predicted"/>
<feature type="domain" description="Rhamnogalacturonan lyase" evidence="1">
    <location>
        <begin position="37"/>
        <end position="83"/>
    </location>
</feature>
<evidence type="ECO:0000313" key="2">
    <source>
        <dbReference type="EMBL" id="AWI07862.1"/>
    </source>
</evidence>
<dbReference type="InterPro" id="IPR051850">
    <property type="entry name" value="Polysacch_Lyase_4"/>
</dbReference>
<dbReference type="Proteomes" id="UP000244896">
    <property type="component" value="Chromosome"/>
</dbReference>
<evidence type="ECO:0000259" key="1">
    <source>
        <dbReference type="Pfam" id="PF14686"/>
    </source>
</evidence>